<dbReference type="Proteomes" id="UP000628736">
    <property type="component" value="Unassembled WGS sequence"/>
</dbReference>
<dbReference type="RefSeq" id="WP_147572828.1">
    <property type="nucleotide sequence ID" value="NZ_JACOPO010000002.1"/>
</dbReference>
<feature type="transmembrane region" description="Helical" evidence="1">
    <location>
        <begin position="21"/>
        <end position="38"/>
    </location>
</feature>
<keyword evidence="1" id="KW-0472">Membrane</keyword>
<keyword evidence="1" id="KW-0812">Transmembrane</keyword>
<reference evidence="2" key="1">
    <citation type="submission" date="2020-08" db="EMBL/GenBank/DDBJ databases">
        <title>Genome public.</title>
        <authorList>
            <person name="Liu C."/>
            <person name="Sun Q."/>
        </authorList>
    </citation>
    <scope>NUCLEOTIDE SEQUENCE</scope>
    <source>
        <strain evidence="2">NSJ-23</strain>
    </source>
</reference>
<evidence type="ECO:0000256" key="1">
    <source>
        <dbReference type="SAM" id="Phobius"/>
    </source>
</evidence>
<accession>A0A8J6J7H2</accession>
<gene>
    <name evidence="2" type="ORF">H8S11_04685</name>
</gene>
<dbReference type="AlphaFoldDB" id="A0A8J6J7H2"/>
<name>A0A8J6J7H2_9FIRM</name>
<evidence type="ECO:0000313" key="2">
    <source>
        <dbReference type="EMBL" id="MBC5722111.1"/>
    </source>
</evidence>
<feature type="transmembrane region" description="Helical" evidence="1">
    <location>
        <begin position="50"/>
        <end position="70"/>
    </location>
</feature>
<protein>
    <submittedName>
        <fullName evidence="2">Uncharacterized protein</fullName>
    </submittedName>
</protein>
<keyword evidence="1" id="KW-1133">Transmembrane helix</keyword>
<proteinExistence type="predicted"/>
<sequence length="87" mass="10067">MKPKGTDIRKREQKRAAVKSVLFSGLFRILGAALLLFTREHTPWPELHGLLLLLAILDLLTIPFSFVVLIQRIREIERGELDEARKY</sequence>
<keyword evidence="3" id="KW-1185">Reference proteome</keyword>
<organism evidence="2 3">
    <name type="scientific">Flintibacter hominis</name>
    <dbReference type="NCBI Taxonomy" id="2763048"/>
    <lineage>
        <taxon>Bacteria</taxon>
        <taxon>Bacillati</taxon>
        <taxon>Bacillota</taxon>
        <taxon>Clostridia</taxon>
        <taxon>Eubacteriales</taxon>
        <taxon>Flintibacter</taxon>
    </lineage>
</organism>
<dbReference type="EMBL" id="JACOPO010000002">
    <property type="protein sequence ID" value="MBC5722111.1"/>
    <property type="molecule type" value="Genomic_DNA"/>
</dbReference>
<comment type="caution">
    <text evidence="2">The sequence shown here is derived from an EMBL/GenBank/DDBJ whole genome shotgun (WGS) entry which is preliminary data.</text>
</comment>
<evidence type="ECO:0000313" key="3">
    <source>
        <dbReference type="Proteomes" id="UP000628736"/>
    </source>
</evidence>